<feature type="domain" description="Glycoside hydrolase family 2 immunoglobulin-like beta-sandwich" evidence="4">
    <location>
        <begin position="204"/>
        <end position="306"/>
    </location>
</feature>
<dbReference type="InterPro" id="IPR036156">
    <property type="entry name" value="Beta-gal/glucu_dom_sf"/>
</dbReference>
<organism evidence="9 10">
    <name type="scientific">Haloferula chungangensis</name>
    <dbReference type="NCBI Taxonomy" id="1048331"/>
    <lineage>
        <taxon>Bacteria</taxon>
        <taxon>Pseudomonadati</taxon>
        <taxon>Verrucomicrobiota</taxon>
        <taxon>Verrucomicrobiia</taxon>
        <taxon>Verrucomicrobiales</taxon>
        <taxon>Verrucomicrobiaceae</taxon>
        <taxon>Haloferula</taxon>
    </lineage>
</organism>
<dbReference type="Gene3D" id="2.60.120.260">
    <property type="entry name" value="Galactose-binding domain-like"/>
    <property type="match status" value="1"/>
</dbReference>
<evidence type="ECO:0000259" key="8">
    <source>
        <dbReference type="Pfam" id="PF18565"/>
    </source>
</evidence>
<dbReference type="InterPro" id="IPR006104">
    <property type="entry name" value="Glyco_hydro_2_N"/>
</dbReference>
<dbReference type="Pfam" id="PF02836">
    <property type="entry name" value="Glyco_hydro_2_C"/>
    <property type="match status" value="1"/>
</dbReference>
<evidence type="ECO:0000259" key="7">
    <source>
        <dbReference type="Pfam" id="PF16355"/>
    </source>
</evidence>
<dbReference type="PROSITE" id="PS00608">
    <property type="entry name" value="GLYCOSYL_HYDROL_F2_2"/>
    <property type="match status" value="1"/>
</dbReference>
<dbReference type="SUPFAM" id="SSF51445">
    <property type="entry name" value="(Trans)glycosidases"/>
    <property type="match status" value="1"/>
</dbReference>
<comment type="caution">
    <text evidence="9">The sequence shown here is derived from an EMBL/GenBank/DDBJ whole genome shotgun (WGS) entry which is preliminary data.</text>
</comment>
<name>A0ABW2L2Q8_9BACT</name>
<dbReference type="InterPro" id="IPR051913">
    <property type="entry name" value="GH2_Domain-Containing"/>
</dbReference>
<protein>
    <submittedName>
        <fullName evidence="9">Sugar-binding domain-containing protein</fullName>
    </submittedName>
</protein>
<dbReference type="PRINTS" id="PR00132">
    <property type="entry name" value="GLHYDRLASE2"/>
</dbReference>
<dbReference type="InterPro" id="IPR006101">
    <property type="entry name" value="Glyco_hydro_2"/>
</dbReference>
<evidence type="ECO:0000259" key="6">
    <source>
        <dbReference type="Pfam" id="PF02837"/>
    </source>
</evidence>
<dbReference type="Pfam" id="PF00703">
    <property type="entry name" value="Glyco_hydro_2"/>
    <property type="match status" value="1"/>
</dbReference>
<dbReference type="PANTHER" id="PTHR42732:SF1">
    <property type="entry name" value="BETA-MANNOSIDASE"/>
    <property type="match status" value="1"/>
</dbReference>
<dbReference type="Proteomes" id="UP001596472">
    <property type="component" value="Unassembled WGS sequence"/>
</dbReference>
<dbReference type="InterPro" id="IPR017853">
    <property type="entry name" value="GH"/>
</dbReference>
<feature type="domain" description="Glycoside hydrolase family 2" evidence="8">
    <location>
        <begin position="746"/>
        <end position="843"/>
    </location>
</feature>
<dbReference type="InterPro" id="IPR023232">
    <property type="entry name" value="Glyco_hydro_2_AS"/>
</dbReference>
<dbReference type="Pfam" id="PF18565">
    <property type="entry name" value="Glyco_hydro2_C5"/>
    <property type="match status" value="1"/>
</dbReference>
<sequence>MKFHPVLAAGMLSLCSIQAEPFMGSSRAPEALPAEVIRTSKDREVDFNFGWKFIEKDVAEAATPDFDDSKWRNIRLPHDWSVEHSFDEKLEGATAYLPGGMGWYRKTFEIELKDNQACSIYFDGIYNNSEIWLNGERLGFRAYGYTPIVHDLTPHLKRGENVIAVRVDRSRIVDSRWYTGSGIYRDVKLLVTDKLHTPLWGAYVTTPEVTEDAASVAVEITVSNLFGEEKSFTLRNTVLDPSGEEVGSTVVEGSVGAKEDARLKSDLRIESPKLWSVNQGQLYQLVTTIELGDRVVDRYVTRFGIRTLKFDPATGFWLNGENMKIKGVCLHHDGGLVGAAVPIKVWERRLKELREAGCNAIRISHQPGARDFTELCDEMGFLVQVEFFDEWDLPKDKRTNTWEKFVDYNSRGYTEHFQTDAESDLKLTALRDRNHPSVIMWSIGNEIEWTYPGQKEATGYFSANADGNYFWTVPPNTGEVIKERLKFTQTGKYRIAETAAKLAKWTREMDTTRPVIANMILPSASHESGYTDALDIVGYSYRRIMYDYCREHYPEKMIMGTENLGQYHEWKAVADRPFVAGTFLWTGVDYLGETNEKWPVKAQATGLLDLAGFRKPSFHMMKSLWNEAPHVYLCSQTAEKSPYKVGENGEVLEKEPWAWEKRLWYWHETNEHWNYAEGESVIAEVYTNCPEVELFLNGESLGTRELADFEDHVVKWELPFAGGELKAVGKGAEARVRSHGKAAGVELSIDETSLAADGYDVAHVVAQLVDEKGVPVVKDEQSLEFEVSGPCSILGVDNGSPGNVQDFQSTKIKTHQGRALMIVQSLKEGGTIRIQCKGEGIQSPPFEVSAE</sequence>
<comment type="similarity">
    <text evidence="1">Belongs to the glycosyl hydrolase 2 family.</text>
</comment>
<dbReference type="SUPFAM" id="SSF49303">
    <property type="entry name" value="beta-Galactosidase/glucuronidase domain"/>
    <property type="match status" value="1"/>
</dbReference>
<feature type="domain" description="Glycosyl hydrolases family 2 sugar binding" evidence="6">
    <location>
        <begin position="100"/>
        <end position="191"/>
    </location>
</feature>
<dbReference type="Pfam" id="PF02837">
    <property type="entry name" value="Glyco_hydro_2_N"/>
    <property type="match status" value="1"/>
</dbReference>
<feature type="domain" description="Glycoside hydrolase family 2 catalytic" evidence="5">
    <location>
        <begin position="316"/>
        <end position="447"/>
    </location>
</feature>
<evidence type="ECO:0000313" key="9">
    <source>
        <dbReference type="EMBL" id="MFC7336631.1"/>
    </source>
</evidence>
<dbReference type="InterPro" id="IPR006103">
    <property type="entry name" value="Glyco_hydro_2_cat"/>
</dbReference>
<accession>A0ABW2L2Q8</accession>
<dbReference type="PANTHER" id="PTHR42732">
    <property type="entry name" value="BETA-GALACTOSIDASE"/>
    <property type="match status" value="1"/>
</dbReference>
<dbReference type="InterPro" id="IPR040605">
    <property type="entry name" value="Glyco_hydro2_dom5"/>
</dbReference>
<evidence type="ECO:0000256" key="3">
    <source>
        <dbReference type="ARBA" id="ARBA00023295"/>
    </source>
</evidence>
<evidence type="ECO:0000256" key="1">
    <source>
        <dbReference type="ARBA" id="ARBA00007401"/>
    </source>
</evidence>
<dbReference type="Gene3D" id="2.60.40.10">
    <property type="entry name" value="Immunoglobulins"/>
    <property type="match status" value="3"/>
</dbReference>
<reference evidence="10" key="1">
    <citation type="journal article" date="2019" name="Int. J. Syst. Evol. Microbiol.">
        <title>The Global Catalogue of Microorganisms (GCM) 10K type strain sequencing project: providing services to taxonomists for standard genome sequencing and annotation.</title>
        <authorList>
            <consortium name="The Broad Institute Genomics Platform"/>
            <consortium name="The Broad Institute Genome Sequencing Center for Infectious Disease"/>
            <person name="Wu L."/>
            <person name="Ma J."/>
        </authorList>
    </citation>
    <scope>NUCLEOTIDE SEQUENCE [LARGE SCALE GENOMIC DNA]</scope>
    <source>
        <strain evidence="10">CGMCC 4.1467</strain>
    </source>
</reference>
<gene>
    <name evidence="9" type="ORF">ACFQY0_05545</name>
</gene>
<dbReference type="Gene3D" id="3.20.20.80">
    <property type="entry name" value="Glycosidases"/>
    <property type="match status" value="1"/>
</dbReference>
<keyword evidence="3" id="KW-0326">Glycosidase</keyword>
<dbReference type="InterPro" id="IPR006102">
    <property type="entry name" value="Ig-like_GH2"/>
</dbReference>
<proteinExistence type="inferred from homology"/>
<keyword evidence="2" id="KW-0378">Hydrolase</keyword>
<keyword evidence="10" id="KW-1185">Reference proteome</keyword>
<evidence type="ECO:0000256" key="2">
    <source>
        <dbReference type="ARBA" id="ARBA00022801"/>
    </source>
</evidence>
<dbReference type="EMBL" id="JBHTBS010000002">
    <property type="protein sequence ID" value="MFC7336631.1"/>
    <property type="molecule type" value="Genomic_DNA"/>
</dbReference>
<evidence type="ECO:0000259" key="5">
    <source>
        <dbReference type="Pfam" id="PF02836"/>
    </source>
</evidence>
<evidence type="ECO:0000259" key="4">
    <source>
        <dbReference type="Pfam" id="PF00703"/>
    </source>
</evidence>
<evidence type="ECO:0000313" key="10">
    <source>
        <dbReference type="Proteomes" id="UP001596472"/>
    </source>
</evidence>
<dbReference type="Pfam" id="PF16355">
    <property type="entry name" value="DUF4982"/>
    <property type="match status" value="1"/>
</dbReference>
<dbReference type="InterPro" id="IPR013783">
    <property type="entry name" value="Ig-like_fold"/>
</dbReference>
<dbReference type="InterPro" id="IPR032311">
    <property type="entry name" value="DUF4982"/>
</dbReference>
<feature type="domain" description="DUF4982" evidence="7">
    <location>
        <begin position="684"/>
        <end position="730"/>
    </location>
</feature>
<dbReference type="RefSeq" id="WP_379710087.1">
    <property type="nucleotide sequence ID" value="NZ_JBHTBS010000002.1"/>
</dbReference>
<dbReference type="SUPFAM" id="SSF49785">
    <property type="entry name" value="Galactose-binding domain-like"/>
    <property type="match status" value="1"/>
</dbReference>
<dbReference type="InterPro" id="IPR008979">
    <property type="entry name" value="Galactose-bd-like_sf"/>
</dbReference>